<keyword evidence="1" id="KW-0472">Membrane</keyword>
<feature type="transmembrane region" description="Helical" evidence="1">
    <location>
        <begin position="6"/>
        <end position="25"/>
    </location>
</feature>
<gene>
    <name evidence="2" type="ORF">CK510_06185</name>
</gene>
<evidence type="ECO:0000313" key="3">
    <source>
        <dbReference type="Proteomes" id="UP000218238"/>
    </source>
</evidence>
<feature type="transmembrane region" description="Helical" evidence="1">
    <location>
        <begin position="81"/>
        <end position="107"/>
    </location>
</feature>
<dbReference type="EMBL" id="NTFS01000043">
    <property type="protein sequence ID" value="PAX59647.1"/>
    <property type="molecule type" value="Genomic_DNA"/>
</dbReference>
<protein>
    <submittedName>
        <fullName evidence="2">PrsW family intramembrane metalloprotease</fullName>
    </submittedName>
</protein>
<feature type="transmembrane region" description="Helical" evidence="1">
    <location>
        <begin position="299"/>
        <end position="320"/>
    </location>
</feature>
<organism evidence="2 3">
    <name type="scientific">Brunnivagina elsteri CCALA 953</name>
    <dbReference type="NCBI Taxonomy" id="987040"/>
    <lineage>
        <taxon>Bacteria</taxon>
        <taxon>Bacillati</taxon>
        <taxon>Cyanobacteriota</taxon>
        <taxon>Cyanophyceae</taxon>
        <taxon>Nostocales</taxon>
        <taxon>Calotrichaceae</taxon>
        <taxon>Brunnivagina</taxon>
    </lineage>
</organism>
<reference evidence="2 3" key="1">
    <citation type="submission" date="2017-08" db="EMBL/GenBank/DDBJ databases">
        <title>Draft genome sequence of filamentous cyanobacterium Calothrix elsteri CCALA 953.</title>
        <authorList>
            <person name="Gagunashvili A.N."/>
            <person name="Elster J."/>
            <person name="Andresson O.S."/>
        </authorList>
    </citation>
    <scope>NUCLEOTIDE SEQUENCE [LARGE SCALE GENOMIC DNA]</scope>
    <source>
        <strain evidence="2 3">CCALA 953</strain>
    </source>
</reference>
<dbReference type="GO" id="GO:0008237">
    <property type="term" value="F:metallopeptidase activity"/>
    <property type="evidence" value="ECO:0007669"/>
    <property type="project" value="UniProtKB-KW"/>
</dbReference>
<feature type="transmembrane region" description="Helical" evidence="1">
    <location>
        <begin position="114"/>
        <end position="133"/>
    </location>
</feature>
<dbReference type="OrthoDB" id="508302at2"/>
<keyword evidence="2" id="KW-0482">Metalloprotease</keyword>
<dbReference type="GO" id="GO:0006508">
    <property type="term" value="P:proteolysis"/>
    <property type="evidence" value="ECO:0007669"/>
    <property type="project" value="UniProtKB-KW"/>
</dbReference>
<name>A0A2A2TML7_9CYAN</name>
<evidence type="ECO:0000256" key="1">
    <source>
        <dbReference type="SAM" id="Phobius"/>
    </source>
</evidence>
<sequence length="323" mass="36976">MPDLILLITAVAPALLLLAFYHWRLNFSASRSLLRSTLFFFSFFILGMISGLLALGLQLIFESLIGQIPGWQRFTRTLIGASIRQLFAIAPIEEACKFAVTFIPVYFLQSRYNLRIRAIFLCAIAVCLGFSAQENVVYVFHNSELLFERVIGTAFHTLFSTPWVYALSKYTTIINSHQQDYRKYLFFAGANSVICHALVNILSTAGEYARNLQFLSYGLFPFLLWMFWRFELCLNLVQNKSVTPLISGLTRQHRYWQRGLVLFILILGGNAILGMFVLVEKVSPLLSRNILDAEIFWYILSRISVNLIFGILAVAIYLYLRNS</sequence>
<dbReference type="AlphaFoldDB" id="A0A2A2TML7"/>
<keyword evidence="2" id="KW-0378">Hydrolase</keyword>
<keyword evidence="1" id="KW-0812">Transmembrane</keyword>
<feature type="transmembrane region" description="Helical" evidence="1">
    <location>
        <begin position="214"/>
        <end position="237"/>
    </location>
</feature>
<feature type="transmembrane region" description="Helical" evidence="1">
    <location>
        <begin position="37"/>
        <end position="61"/>
    </location>
</feature>
<feature type="transmembrane region" description="Helical" evidence="1">
    <location>
        <begin position="258"/>
        <end position="279"/>
    </location>
</feature>
<keyword evidence="1" id="KW-1133">Transmembrane helix</keyword>
<dbReference type="Pfam" id="PF13367">
    <property type="entry name" value="PrsW-protease"/>
    <property type="match status" value="1"/>
</dbReference>
<accession>A0A2A2TML7</accession>
<dbReference type="RefSeq" id="WP_095720862.1">
    <property type="nucleotide sequence ID" value="NZ_NTFS01000043.1"/>
</dbReference>
<feature type="transmembrane region" description="Helical" evidence="1">
    <location>
        <begin position="153"/>
        <end position="172"/>
    </location>
</feature>
<keyword evidence="3" id="KW-1185">Reference proteome</keyword>
<feature type="transmembrane region" description="Helical" evidence="1">
    <location>
        <begin position="184"/>
        <end position="202"/>
    </location>
</feature>
<evidence type="ECO:0000313" key="2">
    <source>
        <dbReference type="EMBL" id="PAX59647.1"/>
    </source>
</evidence>
<comment type="caution">
    <text evidence="2">The sequence shown here is derived from an EMBL/GenBank/DDBJ whole genome shotgun (WGS) entry which is preliminary data.</text>
</comment>
<keyword evidence="2" id="KW-0645">Protease</keyword>
<dbReference type="InterPro" id="IPR026898">
    <property type="entry name" value="PrsW"/>
</dbReference>
<dbReference type="Proteomes" id="UP000218238">
    <property type="component" value="Unassembled WGS sequence"/>
</dbReference>
<proteinExistence type="predicted"/>